<sequence length="143" mass="15258">SPAPAPRVSRCRGRHRPLAALRIGVPEQETDRGAAPCARRSGDRGVSGGEGFAQRTVGAGGSGRCQLLVASGSPRHRPAADTFTVLPRGEFATWAEFAGSVQRLLTHLAGWGQCSFRNFCPFPFCLVGAWERIICTFCSQLGC</sequence>
<comment type="caution">
    <text evidence="2">The sequence shown here is derived from an EMBL/GenBank/DDBJ whole genome shotgun (WGS) entry which is preliminary data.</text>
</comment>
<evidence type="ECO:0000313" key="3">
    <source>
        <dbReference type="EMBL" id="KAI1232009.1"/>
    </source>
</evidence>
<organism evidence="2">
    <name type="scientific">Lamprotornis superbus</name>
    <dbReference type="NCBI Taxonomy" id="245042"/>
    <lineage>
        <taxon>Eukaryota</taxon>
        <taxon>Metazoa</taxon>
        <taxon>Chordata</taxon>
        <taxon>Craniata</taxon>
        <taxon>Vertebrata</taxon>
        <taxon>Euteleostomi</taxon>
        <taxon>Archelosauria</taxon>
        <taxon>Archosauria</taxon>
        <taxon>Dinosauria</taxon>
        <taxon>Saurischia</taxon>
        <taxon>Theropoda</taxon>
        <taxon>Coelurosauria</taxon>
        <taxon>Aves</taxon>
        <taxon>Neognathae</taxon>
        <taxon>Neoaves</taxon>
        <taxon>Telluraves</taxon>
        <taxon>Australaves</taxon>
        <taxon>Passeriformes</taxon>
        <taxon>Sturnidae</taxon>
        <taxon>Lamprotornis</taxon>
    </lineage>
</organism>
<reference evidence="3 4" key="2">
    <citation type="journal article" date="2021" name="J. Hered.">
        <title>Feather Gene Expression Elucidates the Developmental Basis of Plumage Iridescence in African Starlings.</title>
        <authorList>
            <person name="Rubenstein D.R."/>
            <person name="Corvelo A."/>
            <person name="MacManes M.D."/>
            <person name="Maia R."/>
            <person name="Narzisi G."/>
            <person name="Rousaki A."/>
            <person name="Vandenabeele P."/>
            <person name="Shawkey M.D."/>
            <person name="Solomon J."/>
        </authorList>
    </citation>
    <scope>NUCLEOTIDE SEQUENCE [LARGE SCALE GENOMIC DNA]</scope>
    <source>
        <strain evidence="3">SS15</strain>
    </source>
</reference>
<dbReference type="EMBL" id="JADDUC010000115">
    <property type="protein sequence ID" value="KAG0118318.1"/>
    <property type="molecule type" value="Genomic_DNA"/>
</dbReference>
<gene>
    <name evidence="3" type="ORF">IHE44_0007054</name>
    <name evidence="2" type="ORF">IHE44_001246</name>
</gene>
<evidence type="ECO:0000313" key="4">
    <source>
        <dbReference type="Proteomes" id="UP000618051"/>
    </source>
</evidence>
<evidence type="ECO:0000256" key="1">
    <source>
        <dbReference type="SAM" id="MobiDB-lite"/>
    </source>
</evidence>
<protein>
    <submittedName>
        <fullName evidence="2">Uncharacterized protein</fullName>
    </submittedName>
</protein>
<dbReference type="Proteomes" id="UP000618051">
    <property type="component" value="Unassembled WGS sequence"/>
</dbReference>
<evidence type="ECO:0000313" key="2">
    <source>
        <dbReference type="EMBL" id="KAG0118318.1"/>
    </source>
</evidence>
<dbReference type="AlphaFoldDB" id="A0A835NLY6"/>
<feature type="region of interest" description="Disordered" evidence="1">
    <location>
        <begin position="29"/>
        <end position="58"/>
    </location>
</feature>
<proteinExistence type="predicted"/>
<accession>A0A835NLY6</accession>
<reference evidence="2" key="1">
    <citation type="submission" date="2020-10" db="EMBL/GenBank/DDBJ databases">
        <title>Feather gene expression reveals the developmental basis of iridescence in African starlings.</title>
        <authorList>
            <person name="Rubenstein D.R."/>
        </authorList>
    </citation>
    <scope>NUCLEOTIDE SEQUENCE</scope>
    <source>
        <strain evidence="2">SS15</strain>
        <tissue evidence="2">Liver</tissue>
    </source>
</reference>
<feature type="non-terminal residue" evidence="2">
    <location>
        <position position="1"/>
    </location>
</feature>
<reference evidence="3" key="3">
    <citation type="submission" date="2022-01" db="EMBL/GenBank/DDBJ databases">
        <authorList>
            <person name="Rubenstein D.R."/>
        </authorList>
    </citation>
    <scope>NUCLEOTIDE SEQUENCE</scope>
    <source>
        <strain evidence="3">SS15</strain>
        <tissue evidence="3">Liver</tissue>
    </source>
</reference>
<name>A0A835NLY6_9PASS</name>
<dbReference type="EMBL" id="JADDUC020000023">
    <property type="protein sequence ID" value="KAI1232009.1"/>
    <property type="molecule type" value="Genomic_DNA"/>
</dbReference>
<keyword evidence="4" id="KW-1185">Reference proteome</keyword>